<dbReference type="InterPro" id="IPR036735">
    <property type="entry name" value="NGN_dom_sf"/>
</dbReference>
<proteinExistence type="predicted"/>
<accession>A0A5E8GWK8</accession>
<protein>
    <submittedName>
        <fullName evidence="3">Transcription antiterminator</fullName>
    </submittedName>
</protein>
<reference evidence="3 4" key="2">
    <citation type="submission" date="2013-04" db="EMBL/GenBank/DDBJ databases">
        <authorList>
            <person name="Fiebig A."/>
            <person name="Pradella S."/>
            <person name="Wagner-Doebler I."/>
        </authorList>
    </citation>
    <scope>NUCLEOTIDE SEQUENCE [LARGE SCALE GENOMIC DNA]</scope>
    <source>
        <strain evidence="4">DSM 17067 / NCIMB 14079 / DFL-11</strain>
    </source>
</reference>
<name>A0A5E8GWK8_ROSAD</name>
<dbReference type="Gene3D" id="3.30.70.940">
    <property type="entry name" value="NusG, N-terminal domain"/>
    <property type="match status" value="1"/>
</dbReference>
<evidence type="ECO:0000256" key="1">
    <source>
        <dbReference type="ARBA" id="ARBA00023163"/>
    </source>
</evidence>
<reference evidence="3 4" key="1">
    <citation type="submission" date="2008-01" db="EMBL/GenBank/DDBJ databases">
        <authorList>
            <person name="Wagner-Dobler I."/>
            <person name="Ferriera S."/>
            <person name="Johnson J."/>
            <person name="Kravitz S."/>
            <person name="Beeson K."/>
            <person name="Sutton G."/>
            <person name="Rogers Y.-H."/>
            <person name="Friedman R."/>
            <person name="Frazier M."/>
            <person name="Venter J.C."/>
        </authorList>
    </citation>
    <scope>NUCLEOTIDE SEQUENCE [LARGE SCALE GENOMIC DNA]</scope>
    <source>
        <strain evidence="4">DSM 17067 / NCIMB 14079 / DFL-11</strain>
    </source>
</reference>
<dbReference type="RefSeq" id="WP_008190169.1">
    <property type="nucleotide sequence ID" value="NZ_CM011002.1"/>
</dbReference>
<evidence type="ECO:0000313" key="3">
    <source>
        <dbReference type="EMBL" id="EEE43715.1"/>
    </source>
</evidence>
<evidence type="ECO:0000259" key="2">
    <source>
        <dbReference type="Pfam" id="PF02357"/>
    </source>
</evidence>
<comment type="caution">
    <text evidence="3">The sequence shown here is derived from an EMBL/GenBank/DDBJ whole genome shotgun (WGS) entry which is preliminary data.</text>
</comment>
<dbReference type="EMBL" id="ACCU02000002">
    <property type="protein sequence ID" value="EEE43715.1"/>
    <property type="molecule type" value="Genomic_DNA"/>
</dbReference>
<evidence type="ECO:0000313" key="4">
    <source>
        <dbReference type="Proteomes" id="UP000004703"/>
    </source>
</evidence>
<gene>
    <name evidence="3" type="ORF">SADFL11_1001</name>
</gene>
<dbReference type="CDD" id="cd09886">
    <property type="entry name" value="NGN_SP"/>
    <property type="match status" value="1"/>
</dbReference>
<dbReference type="Proteomes" id="UP000004703">
    <property type="component" value="Chromosome"/>
</dbReference>
<sequence>MSIVRIKRPQIVHNLELLSRLLLRAKAEWVVIHTNPKCETRARDGLLGAGLLAFLPMEQIERRHGRGRKVKPAQTYTVIRPMFPRYLFAGMDVKKGQSVDQIRACDGVKGVLSFDKTGAVARVAVSDLIKILELSHGTFEGRPVADGQMADVARLKEGAVVKLVKGSWCGQDLTVTGYDAAKERVIGELTGSAMRLAVTAPLDAVIQPEVAKRTR</sequence>
<dbReference type="SUPFAM" id="SSF82679">
    <property type="entry name" value="N-utilization substance G protein NusG, N-terminal domain"/>
    <property type="match status" value="1"/>
</dbReference>
<feature type="domain" description="NusG-like N-terminal" evidence="2">
    <location>
        <begin position="28"/>
        <end position="123"/>
    </location>
</feature>
<dbReference type="AlphaFoldDB" id="A0A5E8GWK8"/>
<keyword evidence="1" id="KW-0804">Transcription</keyword>
<organism evidence="3 4">
    <name type="scientific">Roseibium alexandrii (strain DSM 17067 / NCIMB 14079 / DFL-11)</name>
    <name type="common">Labrenzia alexandrii</name>
    <dbReference type="NCBI Taxonomy" id="244592"/>
    <lineage>
        <taxon>Bacteria</taxon>
        <taxon>Pseudomonadati</taxon>
        <taxon>Pseudomonadota</taxon>
        <taxon>Alphaproteobacteria</taxon>
        <taxon>Hyphomicrobiales</taxon>
        <taxon>Stappiaceae</taxon>
        <taxon>Roseibium</taxon>
    </lineage>
</organism>
<dbReference type="Pfam" id="PF02357">
    <property type="entry name" value="NusG"/>
    <property type="match status" value="1"/>
</dbReference>
<dbReference type="InterPro" id="IPR006645">
    <property type="entry name" value="NGN-like_dom"/>
</dbReference>
<dbReference type="GO" id="GO:0006354">
    <property type="term" value="P:DNA-templated transcription elongation"/>
    <property type="evidence" value="ECO:0007669"/>
    <property type="project" value="InterPro"/>
</dbReference>